<dbReference type="PANTHER" id="PTHR44688:SF16">
    <property type="entry name" value="DNA-BINDING TRANSCRIPTIONAL ACTIVATOR DEVR_DOSR"/>
    <property type="match status" value="1"/>
</dbReference>
<dbReference type="EMBL" id="JAEPBG010000007">
    <property type="protein sequence ID" value="MBK4736314.1"/>
    <property type="molecule type" value="Genomic_DNA"/>
</dbReference>
<dbReference type="PANTHER" id="PTHR44688">
    <property type="entry name" value="DNA-BINDING TRANSCRIPTIONAL ACTIVATOR DEVR_DOSR"/>
    <property type="match status" value="1"/>
</dbReference>
<dbReference type="CDD" id="cd06170">
    <property type="entry name" value="LuxR_C_like"/>
    <property type="match status" value="1"/>
</dbReference>
<dbReference type="Gene3D" id="1.10.10.10">
    <property type="entry name" value="Winged helix-like DNA-binding domain superfamily/Winged helix DNA-binding domain"/>
    <property type="match status" value="1"/>
</dbReference>
<proteinExistence type="predicted"/>
<keyword evidence="3" id="KW-0804">Transcription</keyword>
<accession>A0A934W8W4</accession>
<name>A0A934W8W4_9BURK</name>
<evidence type="ECO:0000256" key="1">
    <source>
        <dbReference type="ARBA" id="ARBA00023015"/>
    </source>
</evidence>
<dbReference type="RefSeq" id="WP_200593653.1">
    <property type="nucleotide sequence ID" value="NZ_JAEPBG010000007.1"/>
</dbReference>
<evidence type="ECO:0000313" key="5">
    <source>
        <dbReference type="EMBL" id="MBK4736314.1"/>
    </source>
</evidence>
<organism evidence="5 6">
    <name type="scientific">Noviherbaspirillum pedocola</name>
    <dbReference type="NCBI Taxonomy" id="2801341"/>
    <lineage>
        <taxon>Bacteria</taxon>
        <taxon>Pseudomonadati</taxon>
        <taxon>Pseudomonadota</taxon>
        <taxon>Betaproteobacteria</taxon>
        <taxon>Burkholderiales</taxon>
        <taxon>Oxalobacteraceae</taxon>
        <taxon>Noviherbaspirillum</taxon>
    </lineage>
</organism>
<keyword evidence="1" id="KW-0805">Transcription regulation</keyword>
<sequence>MQISNTLLLDIYYSAQHASSRDFSIHALNEFRKIVHFDSAAIVDFSKTPESLISINGIHLHDAPKEKLVERPKIFGSEKLNANGRLSSGDFVLSKALSQRNQSVAADLTSISDQTIANYCRKYDTWHSLTFVSNTSANGLIPTIAFWRASKSGSYSAKHQYLANIALPHLLQAREINRRLIPHSSPDTTTSAMALATEDGCLDFVSPQTLRLLQLEWPQWTPPLLPGTLLNTIKQTKSLSFRGRRIDVRANIQGNMLCLMIRARSPYASLTEAERRIAKCAALGMQYKEIGKQFDISPATVRNQLHAVYKKLGVANKTALAVALRSTGFSPEDQERF</sequence>
<dbReference type="Pfam" id="PF00196">
    <property type="entry name" value="GerE"/>
    <property type="match status" value="1"/>
</dbReference>
<protein>
    <recommendedName>
        <fullName evidence="4">HTH luxR-type domain-containing protein</fullName>
    </recommendedName>
</protein>
<gene>
    <name evidence="5" type="ORF">JJB74_16955</name>
</gene>
<dbReference type="SMART" id="SM00421">
    <property type="entry name" value="HTH_LUXR"/>
    <property type="match status" value="1"/>
</dbReference>
<dbReference type="PRINTS" id="PR00038">
    <property type="entry name" value="HTHLUXR"/>
</dbReference>
<dbReference type="GO" id="GO:0003677">
    <property type="term" value="F:DNA binding"/>
    <property type="evidence" value="ECO:0007669"/>
    <property type="project" value="UniProtKB-KW"/>
</dbReference>
<dbReference type="GO" id="GO:0006355">
    <property type="term" value="P:regulation of DNA-templated transcription"/>
    <property type="evidence" value="ECO:0007669"/>
    <property type="project" value="InterPro"/>
</dbReference>
<reference evidence="5" key="1">
    <citation type="submission" date="2021-01" db="EMBL/GenBank/DDBJ databases">
        <title>Genome sequence of strain Noviherbaspirillum sp. DKR-6.</title>
        <authorList>
            <person name="Chaudhary D.K."/>
        </authorList>
    </citation>
    <scope>NUCLEOTIDE SEQUENCE</scope>
    <source>
        <strain evidence="5">DKR-6</strain>
    </source>
</reference>
<dbReference type="InterPro" id="IPR000792">
    <property type="entry name" value="Tscrpt_reg_LuxR_C"/>
</dbReference>
<keyword evidence="2" id="KW-0238">DNA-binding</keyword>
<evidence type="ECO:0000259" key="4">
    <source>
        <dbReference type="PROSITE" id="PS50043"/>
    </source>
</evidence>
<dbReference type="SUPFAM" id="SSF46894">
    <property type="entry name" value="C-terminal effector domain of the bipartite response regulators"/>
    <property type="match status" value="1"/>
</dbReference>
<dbReference type="InterPro" id="IPR016032">
    <property type="entry name" value="Sig_transdc_resp-reg_C-effctor"/>
</dbReference>
<dbReference type="PROSITE" id="PS00622">
    <property type="entry name" value="HTH_LUXR_1"/>
    <property type="match status" value="1"/>
</dbReference>
<evidence type="ECO:0000256" key="3">
    <source>
        <dbReference type="ARBA" id="ARBA00023163"/>
    </source>
</evidence>
<dbReference type="Proteomes" id="UP000622890">
    <property type="component" value="Unassembled WGS sequence"/>
</dbReference>
<dbReference type="PROSITE" id="PS50043">
    <property type="entry name" value="HTH_LUXR_2"/>
    <property type="match status" value="1"/>
</dbReference>
<evidence type="ECO:0000313" key="6">
    <source>
        <dbReference type="Proteomes" id="UP000622890"/>
    </source>
</evidence>
<feature type="domain" description="HTH luxR-type" evidence="4">
    <location>
        <begin position="263"/>
        <end position="328"/>
    </location>
</feature>
<dbReference type="AlphaFoldDB" id="A0A934W8W4"/>
<keyword evidence="6" id="KW-1185">Reference proteome</keyword>
<comment type="caution">
    <text evidence="5">The sequence shown here is derived from an EMBL/GenBank/DDBJ whole genome shotgun (WGS) entry which is preliminary data.</text>
</comment>
<dbReference type="InterPro" id="IPR036388">
    <property type="entry name" value="WH-like_DNA-bd_sf"/>
</dbReference>
<evidence type="ECO:0000256" key="2">
    <source>
        <dbReference type="ARBA" id="ARBA00023125"/>
    </source>
</evidence>